<gene>
    <name evidence="1" type="ORF">BTJ39_00455</name>
</gene>
<dbReference type="GO" id="GO:0006974">
    <property type="term" value="P:DNA damage response"/>
    <property type="evidence" value="ECO:0007669"/>
    <property type="project" value="TreeGrafter"/>
</dbReference>
<accession>A0A1S8YSP6</accession>
<comment type="caution">
    <text evidence="1">The sequence shown here is derived from an EMBL/GenBank/DDBJ whole genome shotgun (WGS) entry which is preliminary data.</text>
</comment>
<organism evidence="1 2">
    <name type="scientific">Izhakiella australiensis</name>
    <dbReference type="NCBI Taxonomy" id="1926881"/>
    <lineage>
        <taxon>Bacteria</taxon>
        <taxon>Pseudomonadati</taxon>
        <taxon>Pseudomonadota</taxon>
        <taxon>Gammaproteobacteria</taxon>
        <taxon>Enterobacterales</taxon>
        <taxon>Erwiniaceae</taxon>
        <taxon>Izhakiella</taxon>
    </lineage>
</organism>
<reference evidence="1 2" key="1">
    <citation type="submission" date="2016-12" db="EMBL/GenBank/DDBJ databases">
        <title>Izhakiella australiana sp. nov. of genus Izhakiella isolated from Australian desert.</title>
        <authorList>
            <person name="Ji M."/>
        </authorList>
    </citation>
    <scope>NUCLEOTIDE SEQUENCE [LARGE SCALE GENOMIC DNA]</scope>
    <source>
        <strain evidence="1 2">D4N98</strain>
    </source>
</reference>
<dbReference type="Pfam" id="PF04393">
    <property type="entry name" value="DUF535"/>
    <property type="match status" value="1"/>
</dbReference>
<dbReference type="PANTHER" id="PTHR38785">
    <property type="entry name" value="HOMOLOG OF VIRK"/>
    <property type="match status" value="1"/>
</dbReference>
<sequence>MSENTSLVSHQENGLALFYALISGKLQPGRLWQKPRYRVKYFFRSLIYSRATARLLSAIAADSVMRDMLALQDTLPSKIHRPYLYLSMPMLARSEAIISHYDFASRLALPTLRTALLSSTPLVLTEFIGKNGEHFVVKLVCTGRCEREGEVNMFIDCDNTCLAMLTFAVINQQQQRVLMIGGMQGAHRDIAHDVIRDATKACYGLFPKRLLLEAVQMFANATGVARIEAVSDRGHVFRSLRYRLSKKSLFHASYDEFWTSINAERISGDLFSLPLSFPRKPMEEIASKKRSEYRKRYALLDSMQESFRQHLI</sequence>
<dbReference type="InterPro" id="IPR007488">
    <property type="entry name" value="DUF535"/>
</dbReference>
<dbReference type="OrthoDB" id="6835762at2"/>
<keyword evidence="2" id="KW-1185">Reference proteome</keyword>
<dbReference type="AlphaFoldDB" id="A0A1S8YSP6"/>
<name>A0A1S8YSP6_9GAMM</name>
<dbReference type="STRING" id="1926881.BTJ39_00455"/>
<dbReference type="EMBL" id="MRUL01000001">
    <property type="protein sequence ID" value="OON41673.1"/>
    <property type="molecule type" value="Genomic_DNA"/>
</dbReference>
<dbReference type="Proteomes" id="UP000190667">
    <property type="component" value="Unassembled WGS sequence"/>
</dbReference>
<evidence type="ECO:0000313" key="2">
    <source>
        <dbReference type="Proteomes" id="UP000190667"/>
    </source>
</evidence>
<protein>
    <submittedName>
        <fullName evidence="1">Virulence protein</fullName>
    </submittedName>
</protein>
<evidence type="ECO:0000313" key="1">
    <source>
        <dbReference type="EMBL" id="OON41673.1"/>
    </source>
</evidence>
<dbReference type="PANTHER" id="PTHR38785:SF1">
    <property type="entry name" value="HOMOLOG OF VIRK"/>
    <property type="match status" value="1"/>
</dbReference>
<proteinExistence type="predicted"/>
<dbReference type="RefSeq" id="WP_078000696.1">
    <property type="nucleotide sequence ID" value="NZ_MRUL01000001.1"/>
</dbReference>